<proteinExistence type="predicted"/>
<organism evidence="3 4">
    <name type="scientific">Marinactinospora thermotolerans DSM 45154</name>
    <dbReference type="NCBI Taxonomy" id="1122192"/>
    <lineage>
        <taxon>Bacteria</taxon>
        <taxon>Bacillati</taxon>
        <taxon>Actinomycetota</taxon>
        <taxon>Actinomycetes</taxon>
        <taxon>Streptosporangiales</taxon>
        <taxon>Nocardiopsidaceae</taxon>
        <taxon>Marinactinospora</taxon>
    </lineage>
</organism>
<dbReference type="AlphaFoldDB" id="A0A1T4SNY6"/>
<protein>
    <submittedName>
        <fullName evidence="3">Uncharacterized membrane protein YkoI</fullName>
    </submittedName>
</protein>
<dbReference type="InterPro" id="IPR025711">
    <property type="entry name" value="PepSY"/>
</dbReference>
<dbReference type="RefSeq" id="WP_078763038.1">
    <property type="nucleotide sequence ID" value="NZ_FUWS01000010.1"/>
</dbReference>
<feature type="domain" description="PepSY" evidence="2">
    <location>
        <begin position="133"/>
        <end position="187"/>
    </location>
</feature>
<dbReference type="STRING" id="1122192.SAMN02745673_03806"/>
<evidence type="ECO:0000313" key="4">
    <source>
        <dbReference type="Proteomes" id="UP000190637"/>
    </source>
</evidence>
<feature type="region of interest" description="Disordered" evidence="1">
    <location>
        <begin position="23"/>
        <end position="63"/>
    </location>
</feature>
<accession>A0A1T4SNY6</accession>
<sequence length="190" mass="19432">MRGARNTRTGLVGAAVLALTLLGGCGDDDTADQTPQATPTAGAEDTTGAAQTPGGSPSPGGGVDILAAAQKALEQYPEGRVQEIELEDGREWRVDLIEGRNGHRVVVDASTGAVTENDEDPFTAPDKAHTPDISLEQAVDAALAETGGGRATGAEIDSEDGGLLVWQVEVDDDVTVDVNAGNGEVVERDS</sequence>
<dbReference type="Pfam" id="PF03413">
    <property type="entry name" value="PepSY"/>
    <property type="match status" value="2"/>
</dbReference>
<dbReference type="Proteomes" id="UP000190637">
    <property type="component" value="Unassembled WGS sequence"/>
</dbReference>
<gene>
    <name evidence="3" type="ORF">SAMN02745673_03806</name>
</gene>
<feature type="compositionally biased region" description="Low complexity" evidence="1">
    <location>
        <begin position="32"/>
        <end position="43"/>
    </location>
</feature>
<reference evidence="3 4" key="1">
    <citation type="submission" date="2017-02" db="EMBL/GenBank/DDBJ databases">
        <authorList>
            <person name="Peterson S.W."/>
        </authorList>
    </citation>
    <scope>NUCLEOTIDE SEQUENCE [LARGE SCALE GENOMIC DNA]</scope>
    <source>
        <strain evidence="3 4">DSM 45154</strain>
    </source>
</reference>
<evidence type="ECO:0000313" key="3">
    <source>
        <dbReference type="EMBL" id="SKA30014.1"/>
    </source>
</evidence>
<dbReference type="EMBL" id="FUWS01000010">
    <property type="protein sequence ID" value="SKA30014.1"/>
    <property type="molecule type" value="Genomic_DNA"/>
</dbReference>
<keyword evidence="4" id="KW-1185">Reference proteome</keyword>
<name>A0A1T4SNY6_9ACTN</name>
<evidence type="ECO:0000256" key="1">
    <source>
        <dbReference type="SAM" id="MobiDB-lite"/>
    </source>
</evidence>
<feature type="domain" description="PepSY" evidence="2">
    <location>
        <begin position="68"/>
        <end position="116"/>
    </location>
</feature>
<evidence type="ECO:0000259" key="2">
    <source>
        <dbReference type="Pfam" id="PF03413"/>
    </source>
</evidence>
<dbReference type="Gene3D" id="3.10.450.40">
    <property type="match status" value="2"/>
</dbReference>
<dbReference type="PROSITE" id="PS51257">
    <property type="entry name" value="PROKAR_LIPOPROTEIN"/>
    <property type="match status" value="1"/>
</dbReference>